<comment type="caution">
    <text evidence="13">The sequence shown here is derived from an EMBL/GenBank/DDBJ whole genome shotgun (WGS) entry which is preliminary data.</text>
</comment>
<sequence>GAVEALVPDIGDYAGIPVIEVLVAVGDTVKKDQGLVTLESDKATMEVPSSVAGVVKELKVKVGDNLSQGDVVAIIEAEGAAAPAPTKAAAAAAPAAAETATKVEPVAVPALPDKLAAREIASAGTPSSPPVQFNADGVLPAKVPYATPAVRVFARELGVDLLQINGTEKGGRITKG</sequence>
<dbReference type="Gene3D" id="2.40.50.100">
    <property type="match status" value="1"/>
</dbReference>
<dbReference type="Gene3D" id="4.10.320.10">
    <property type="entry name" value="E3-binding domain"/>
    <property type="match status" value="1"/>
</dbReference>
<evidence type="ECO:0000313" key="14">
    <source>
        <dbReference type="Proteomes" id="UP000638849"/>
    </source>
</evidence>
<feature type="non-terminal residue" evidence="13">
    <location>
        <position position="176"/>
    </location>
</feature>
<dbReference type="InterPro" id="IPR011053">
    <property type="entry name" value="Single_hybrid_motif"/>
</dbReference>
<dbReference type="Proteomes" id="UP000638849">
    <property type="component" value="Unassembled WGS sequence"/>
</dbReference>
<accession>A0ABS0RS57</accession>
<feature type="domain" description="Lipoyl-binding" evidence="11">
    <location>
        <begin position="2"/>
        <end position="76"/>
    </location>
</feature>
<comment type="cofactor">
    <cofactor evidence="1">
        <name>(R)-lipoate</name>
        <dbReference type="ChEBI" id="CHEBI:83088"/>
    </cofactor>
</comment>
<dbReference type="CDD" id="cd06849">
    <property type="entry name" value="lipoyl_domain"/>
    <property type="match status" value="1"/>
</dbReference>
<keyword evidence="4" id="KW-0808">Transferase</keyword>
<dbReference type="InterPro" id="IPR050743">
    <property type="entry name" value="2-oxoacid_DH_E2_comp"/>
</dbReference>
<dbReference type="InterPro" id="IPR000089">
    <property type="entry name" value="Biotin_lipoyl"/>
</dbReference>
<dbReference type="InterPro" id="IPR036625">
    <property type="entry name" value="E3-bd_dom_sf"/>
</dbReference>
<evidence type="ECO:0000256" key="3">
    <source>
        <dbReference type="ARBA" id="ARBA00016300"/>
    </source>
</evidence>
<evidence type="ECO:0000256" key="5">
    <source>
        <dbReference type="ARBA" id="ARBA00022823"/>
    </source>
</evidence>
<name>A0ABS0RS57_9ACTN</name>
<keyword evidence="6" id="KW-0012">Acyltransferase</keyword>
<dbReference type="PANTHER" id="PTHR43178:SF2">
    <property type="entry name" value="DIHYDROLIPOYLLYSINE-RESIDUE ACETYLTRANSFERASE COMPONENT OF PYRUVATE DEHYDROGENASE COMPLEX"/>
    <property type="match status" value="1"/>
</dbReference>
<dbReference type="InterPro" id="IPR003016">
    <property type="entry name" value="2-oxoA_DH_lipoyl-BS"/>
</dbReference>
<feature type="domain" description="Peripheral subunit-binding (PSBD)" evidence="12">
    <location>
        <begin position="145"/>
        <end position="176"/>
    </location>
</feature>
<dbReference type="SUPFAM" id="SSF47005">
    <property type="entry name" value="Peripheral subunit-binding domain of 2-oxo acid dehydrogenase complex"/>
    <property type="match status" value="1"/>
</dbReference>
<dbReference type="EMBL" id="JAEEAQ010001379">
    <property type="protein sequence ID" value="MBI0320307.1"/>
    <property type="molecule type" value="Genomic_DNA"/>
</dbReference>
<keyword evidence="5" id="KW-0450">Lipoyl</keyword>
<comment type="function">
    <text evidence="7">The pyruvate dehydrogenase complex catalyzes the overall conversion of pyruvate to acetyl-CoA and CO(2). It contains multiple copies of three enzymatic components: pyruvate dehydrogenase (E1), dihydrolipoamide acetyltransferase (E2) and lipoamide dehydrogenase (E3).</text>
</comment>
<dbReference type="InterPro" id="IPR004167">
    <property type="entry name" value="PSBD"/>
</dbReference>
<dbReference type="Pfam" id="PF02817">
    <property type="entry name" value="E3_binding"/>
    <property type="match status" value="1"/>
</dbReference>
<evidence type="ECO:0000259" key="12">
    <source>
        <dbReference type="PROSITE" id="PS51826"/>
    </source>
</evidence>
<feature type="non-terminal residue" evidence="13">
    <location>
        <position position="1"/>
    </location>
</feature>
<dbReference type="PROSITE" id="PS50968">
    <property type="entry name" value="BIOTINYL_LIPOYL"/>
    <property type="match status" value="1"/>
</dbReference>
<evidence type="ECO:0000256" key="7">
    <source>
        <dbReference type="ARBA" id="ARBA00025211"/>
    </source>
</evidence>
<evidence type="ECO:0000256" key="10">
    <source>
        <dbReference type="ARBA" id="ARBA00048370"/>
    </source>
</evidence>
<comment type="similarity">
    <text evidence="2">Belongs to the 2-oxoacid dehydrogenase family.</text>
</comment>
<evidence type="ECO:0000259" key="11">
    <source>
        <dbReference type="PROSITE" id="PS50968"/>
    </source>
</evidence>
<evidence type="ECO:0000256" key="4">
    <source>
        <dbReference type="ARBA" id="ARBA00022679"/>
    </source>
</evidence>
<dbReference type="PROSITE" id="PS51826">
    <property type="entry name" value="PSBD"/>
    <property type="match status" value="1"/>
</dbReference>
<proteinExistence type="inferred from homology"/>
<dbReference type="SUPFAM" id="SSF51230">
    <property type="entry name" value="Single hybrid motif"/>
    <property type="match status" value="1"/>
</dbReference>
<evidence type="ECO:0000256" key="2">
    <source>
        <dbReference type="ARBA" id="ARBA00007317"/>
    </source>
</evidence>
<dbReference type="PROSITE" id="PS00189">
    <property type="entry name" value="LIPOYL"/>
    <property type="match status" value="1"/>
</dbReference>
<evidence type="ECO:0000256" key="8">
    <source>
        <dbReference type="ARBA" id="ARBA00029730"/>
    </source>
</evidence>
<comment type="catalytic activity">
    <reaction evidence="10">
        <text>N(6)-[(R)-dihydrolipoyl]-L-lysyl-[protein] + acetyl-CoA = N(6)-[(R)-S(8)-acetyldihydrolipoyl]-L-lysyl-[protein] + CoA</text>
        <dbReference type="Rhea" id="RHEA:17017"/>
        <dbReference type="Rhea" id="RHEA-COMP:10475"/>
        <dbReference type="Rhea" id="RHEA-COMP:10478"/>
        <dbReference type="ChEBI" id="CHEBI:57287"/>
        <dbReference type="ChEBI" id="CHEBI:57288"/>
        <dbReference type="ChEBI" id="CHEBI:83100"/>
        <dbReference type="ChEBI" id="CHEBI:83111"/>
        <dbReference type="EC" id="2.3.1.12"/>
    </reaction>
</comment>
<keyword evidence="14" id="KW-1185">Reference proteome</keyword>
<organism evidence="13 14">
    <name type="scientific">Streptomyces javensis</name>
    <dbReference type="NCBI Taxonomy" id="114698"/>
    <lineage>
        <taxon>Bacteria</taxon>
        <taxon>Bacillati</taxon>
        <taxon>Actinomycetota</taxon>
        <taxon>Actinomycetes</taxon>
        <taxon>Kitasatosporales</taxon>
        <taxon>Streptomycetaceae</taxon>
        <taxon>Streptomyces</taxon>
        <taxon>Streptomyces violaceusniger group</taxon>
    </lineage>
</organism>
<evidence type="ECO:0000256" key="1">
    <source>
        <dbReference type="ARBA" id="ARBA00001938"/>
    </source>
</evidence>
<dbReference type="Pfam" id="PF00364">
    <property type="entry name" value="Biotin_lipoyl"/>
    <property type="match status" value="1"/>
</dbReference>
<dbReference type="PANTHER" id="PTHR43178">
    <property type="entry name" value="DIHYDROLIPOAMIDE ACETYLTRANSFERASE COMPONENT OF PYRUVATE DEHYDROGENASE COMPLEX"/>
    <property type="match status" value="1"/>
</dbReference>
<evidence type="ECO:0000256" key="9">
    <source>
        <dbReference type="ARBA" id="ARBA00031531"/>
    </source>
</evidence>
<evidence type="ECO:0000313" key="13">
    <source>
        <dbReference type="EMBL" id="MBI0320307.1"/>
    </source>
</evidence>
<reference evidence="13 14" key="1">
    <citation type="submission" date="2020-12" db="EMBL/GenBank/DDBJ databases">
        <authorList>
            <person name="Kusuma A.B."/>
            <person name="Nouioui I."/>
            <person name="Goodfellow M."/>
        </authorList>
    </citation>
    <scope>NUCLEOTIDE SEQUENCE [LARGE SCALE GENOMIC DNA]</scope>
    <source>
        <strain evidence="13 14">DSM 41764</strain>
    </source>
</reference>
<gene>
    <name evidence="13" type="ORF">JBF12_46675</name>
</gene>
<evidence type="ECO:0000256" key="6">
    <source>
        <dbReference type="ARBA" id="ARBA00023315"/>
    </source>
</evidence>
<protein>
    <recommendedName>
        <fullName evidence="3">Dihydrolipoyllysine-residue acetyltransferase component of pyruvate dehydrogenase complex</fullName>
    </recommendedName>
    <alternativeName>
        <fullName evidence="8">Dihydrolipoamide acetyltransferase component of pyruvate dehydrogenase complex</fullName>
    </alternativeName>
    <alternativeName>
        <fullName evidence="9">E2</fullName>
    </alternativeName>
</protein>